<organism evidence="2 3">
    <name type="scientific">Mycena albidolilacea</name>
    <dbReference type="NCBI Taxonomy" id="1033008"/>
    <lineage>
        <taxon>Eukaryota</taxon>
        <taxon>Fungi</taxon>
        <taxon>Dikarya</taxon>
        <taxon>Basidiomycota</taxon>
        <taxon>Agaricomycotina</taxon>
        <taxon>Agaricomycetes</taxon>
        <taxon>Agaricomycetidae</taxon>
        <taxon>Agaricales</taxon>
        <taxon>Marasmiineae</taxon>
        <taxon>Mycenaceae</taxon>
        <taxon>Mycena</taxon>
    </lineage>
</organism>
<feature type="transmembrane region" description="Helical" evidence="1">
    <location>
        <begin position="12"/>
        <end position="32"/>
    </location>
</feature>
<evidence type="ECO:0000313" key="3">
    <source>
        <dbReference type="Proteomes" id="UP001218218"/>
    </source>
</evidence>
<keyword evidence="1" id="KW-0812">Transmembrane</keyword>
<evidence type="ECO:0000313" key="2">
    <source>
        <dbReference type="EMBL" id="KAJ7307788.1"/>
    </source>
</evidence>
<protein>
    <submittedName>
        <fullName evidence="2">Uncharacterized protein</fullName>
    </submittedName>
</protein>
<dbReference type="EMBL" id="JARIHO010000087">
    <property type="protein sequence ID" value="KAJ7307788.1"/>
    <property type="molecule type" value="Genomic_DNA"/>
</dbReference>
<dbReference type="Proteomes" id="UP001218218">
    <property type="component" value="Unassembled WGS sequence"/>
</dbReference>
<gene>
    <name evidence="2" type="ORF">DFH08DRAFT_824099</name>
</gene>
<accession>A0AAD6Z5C5</accession>
<name>A0AAD6Z5C5_9AGAR</name>
<keyword evidence="3" id="KW-1185">Reference proteome</keyword>
<reference evidence="2" key="1">
    <citation type="submission" date="2023-03" db="EMBL/GenBank/DDBJ databases">
        <title>Massive genome expansion in bonnet fungi (Mycena s.s.) driven by repeated elements and novel gene families across ecological guilds.</title>
        <authorList>
            <consortium name="Lawrence Berkeley National Laboratory"/>
            <person name="Harder C.B."/>
            <person name="Miyauchi S."/>
            <person name="Viragh M."/>
            <person name="Kuo A."/>
            <person name="Thoen E."/>
            <person name="Andreopoulos B."/>
            <person name="Lu D."/>
            <person name="Skrede I."/>
            <person name="Drula E."/>
            <person name="Henrissat B."/>
            <person name="Morin E."/>
            <person name="Kohler A."/>
            <person name="Barry K."/>
            <person name="LaButti K."/>
            <person name="Morin E."/>
            <person name="Salamov A."/>
            <person name="Lipzen A."/>
            <person name="Mereny Z."/>
            <person name="Hegedus B."/>
            <person name="Baldrian P."/>
            <person name="Stursova M."/>
            <person name="Weitz H."/>
            <person name="Taylor A."/>
            <person name="Grigoriev I.V."/>
            <person name="Nagy L.G."/>
            <person name="Martin F."/>
            <person name="Kauserud H."/>
        </authorList>
    </citation>
    <scope>NUCLEOTIDE SEQUENCE</scope>
    <source>
        <strain evidence="2">CBHHK002</strain>
    </source>
</reference>
<keyword evidence="1" id="KW-1133">Transmembrane helix</keyword>
<keyword evidence="1" id="KW-0472">Membrane</keyword>
<dbReference type="AlphaFoldDB" id="A0AAD6Z5C5"/>
<comment type="caution">
    <text evidence="2">The sequence shown here is derived from an EMBL/GenBank/DDBJ whole genome shotgun (WGS) entry which is preliminary data.</text>
</comment>
<proteinExistence type="predicted"/>
<evidence type="ECO:0000256" key="1">
    <source>
        <dbReference type="SAM" id="Phobius"/>
    </source>
</evidence>
<sequence>MAGHLVQTLWDLAGVLPFQIINATVMAFLTGFQPPSARNKARVKHNLEDMRTVLLPHAAAAAAALQRQSATVAPGVHVELVYTTVIDVLKYGGGVYCIQYIGDRHRP</sequence>